<evidence type="ECO:0000313" key="2">
    <source>
        <dbReference type="Proteomes" id="UP000616151"/>
    </source>
</evidence>
<reference evidence="1" key="1">
    <citation type="submission" date="2021-01" db="EMBL/GenBank/DDBJ databases">
        <authorList>
            <person name="Sun Q."/>
        </authorList>
    </citation>
    <scope>NUCLEOTIDE SEQUENCE</scope>
    <source>
        <strain evidence="1">YIM B02566</strain>
    </source>
</reference>
<protein>
    <submittedName>
        <fullName evidence="1">MBL fold metallo-hydrolase</fullName>
    </submittedName>
</protein>
<accession>A0ACC5R7Y9</accession>
<name>A0ACC5R7Y9_9HYPH</name>
<comment type="caution">
    <text evidence="1">The sequence shown here is derived from an EMBL/GenBank/DDBJ whole genome shotgun (WGS) entry which is preliminary data.</text>
</comment>
<organism evidence="1 2">
    <name type="scientific">Taklimakanibacter albus</name>
    <dbReference type="NCBI Taxonomy" id="2800327"/>
    <lineage>
        <taxon>Bacteria</taxon>
        <taxon>Pseudomonadati</taxon>
        <taxon>Pseudomonadota</taxon>
        <taxon>Alphaproteobacteria</taxon>
        <taxon>Hyphomicrobiales</taxon>
        <taxon>Aestuariivirgaceae</taxon>
        <taxon>Taklimakanibacter</taxon>
    </lineage>
</organism>
<proteinExistence type="predicted"/>
<sequence length="286" mass="31971">MRPERGFKSLKEKSEFTVKFWGSRGSIPVSGPEVSRYGGDSSCVEMRCGEHVLMFDAGSGLKRAGQELEREGVERLDMFFSHCHWDHIFGIPFFMPFYRGSNKIRIWSGHLAGVMTTHEMISGIMKAPYFPIAPEIFIADVDYKDFKPGDVLKPHAGIVLRTASLNHPNAAVGYRVEFAGKSACYITDTEHVPGKPDQNVMKLIDHADLVIYDAAFTDHEMPRYRGFGHSSWEEGVRLCKAAKAKQLAIFHHSPLRNDDELDRIGVEAKEAFPGAVVASQGLVIKL</sequence>
<dbReference type="EMBL" id="JAENHL010000007">
    <property type="protein sequence ID" value="MBK1868753.1"/>
    <property type="molecule type" value="Genomic_DNA"/>
</dbReference>
<gene>
    <name evidence="1" type="ORF">JHL16_20520</name>
</gene>
<dbReference type="Proteomes" id="UP000616151">
    <property type="component" value="Unassembled WGS sequence"/>
</dbReference>
<evidence type="ECO:0000313" key="1">
    <source>
        <dbReference type="EMBL" id="MBK1868753.1"/>
    </source>
</evidence>
<keyword evidence="2" id="KW-1185">Reference proteome</keyword>